<sequence>MLIQVKGEKIKFTKMELIILEQRVENLFESFDKKTLHELTLQKKYDHLQEEVSRHAQHVMNLPAGKALKRLKDEGNIFYKQFLNNYGDLTYTRFVVSGEEELLKQKGIYTIIVNDELKFCGVCARTFKERFNQHIGNIYAKGCFRDGTATHCHVNANITLMLPDNDVHFAIYPMDNEKEMNSLKNAIINRFEPEWNLRSNRDLYELTSAF</sequence>
<proteinExistence type="predicted"/>
<dbReference type="RefSeq" id="WP_191698810.1">
    <property type="nucleotide sequence ID" value="NZ_JACSPZ010000002.1"/>
</dbReference>
<dbReference type="EMBL" id="JACSPZ010000002">
    <property type="protein sequence ID" value="MBD8035832.1"/>
    <property type="molecule type" value="Genomic_DNA"/>
</dbReference>
<comment type="caution">
    <text evidence="1">The sequence shown here is derived from an EMBL/GenBank/DDBJ whole genome shotgun (WGS) entry which is preliminary data.</text>
</comment>
<reference evidence="1 2" key="1">
    <citation type="submission" date="2020-08" db="EMBL/GenBank/DDBJ databases">
        <title>A Genomic Blueprint of the Chicken Gut Microbiome.</title>
        <authorList>
            <person name="Gilroy R."/>
            <person name="Ravi A."/>
            <person name="Getino M."/>
            <person name="Pursley I."/>
            <person name="Horton D.L."/>
            <person name="Alikhan N.-F."/>
            <person name="Baker D."/>
            <person name="Gharbi K."/>
            <person name="Hall N."/>
            <person name="Watson M."/>
            <person name="Adriaenssens E.M."/>
            <person name="Foster-Nyarko E."/>
            <person name="Jarju S."/>
            <person name="Secka A."/>
            <person name="Antonio M."/>
            <person name="Oren A."/>
            <person name="Chaudhuri R."/>
            <person name="La Ragione R.M."/>
            <person name="Hildebrand F."/>
            <person name="Pallen M.J."/>
        </authorList>
    </citation>
    <scope>NUCLEOTIDE SEQUENCE [LARGE SCALE GENOMIC DNA]</scope>
    <source>
        <strain evidence="1 2">A46</strain>
    </source>
</reference>
<name>A0ABR8XV67_9BACL</name>
<protein>
    <recommendedName>
        <fullName evidence="3">GIY-YIG domain-containing protein</fullName>
    </recommendedName>
</protein>
<evidence type="ECO:0008006" key="3">
    <source>
        <dbReference type="Google" id="ProtNLM"/>
    </source>
</evidence>
<accession>A0ABR8XV67</accession>
<keyword evidence="2" id="KW-1185">Reference proteome</keyword>
<evidence type="ECO:0000313" key="1">
    <source>
        <dbReference type="EMBL" id="MBD8035832.1"/>
    </source>
</evidence>
<evidence type="ECO:0000313" key="2">
    <source>
        <dbReference type="Proteomes" id="UP000619101"/>
    </source>
</evidence>
<organism evidence="1 2">
    <name type="scientific">Solibacillus faecavium</name>
    <dbReference type="NCBI Taxonomy" id="2762221"/>
    <lineage>
        <taxon>Bacteria</taxon>
        <taxon>Bacillati</taxon>
        <taxon>Bacillota</taxon>
        <taxon>Bacilli</taxon>
        <taxon>Bacillales</taxon>
        <taxon>Caryophanaceae</taxon>
        <taxon>Solibacillus</taxon>
    </lineage>
</organism>
<gene>
    <name evidence="1" type="ORF">H9635_03700</name>
</gene>
<dbReference type="Proteomes" id="UP000619101">
    <property type="component" value="Unassembled WGS sequence"/>
</dbReference>